<protein>
    <submittedName>
        <fullName evidence="2">Uncharacterized protein</fullName>
    </submittedName>
</protein>
<organism evidence="2 3">
    <name type="scientific">Micromonospora narathiwatensis</name>
    <dbReference type="NCBI Taxonomy" id="299146"/>
    <lineage>
        <taxon>Bacteria</taxon>
        <taxon>Bacillati</taxon>
        <taxon>Actinomycetota</taxon>
        <taxon>Actinomycetes</taxon>
        <taxon>Micromonosporales</taxon>
        <taxon>Micromonosporaceae</taxon>
        <taxon>Micromonospora</taxon>
    </lineage>
</organism>
<keyword evidence="3" id="KW-1185">Reference proteome</keyword>
<feature type="region of interest" description="Disordered" evidence="1">
    <location>
        <begin position="413"/>
        <end position="456"/>
    </location>
</feature>
<name>A0A1A8Z9F9_9ACTN</name>
<dbReference type="AlphaFoldDB" id="A0A1A8Z9F9"/>
<dbReference type="OrthoDB" id="3327977at2"/>
<evidence type="ECO:0000313" key="2">
    <source>
        <dbReference type="EMBL" id="SBT40500.1"/>
    </source>
</evidence>
<evidence type="ECO:0000256" key="1">
    <source>
        <dbReference type="SAM" id="MobiDB-lite"/>
    </source>
</evidence>
<dbReference type="PATRIC" id="fig|299146.4.peg.1004"/>
<evidence type="ECO:0000313" key="3">
    <source>
        <dbReference type="Proteomes" id="UP000198765"/>
    </source>
</evidence>
<sequence length="456" mass="48257">MSFGHWHREASEALSAATAALGQRRANTAAEINAAVTARSALFTQLARVTELLVGGRPAAEVPDRAGAAAILARRGQALTKFYVGLRAAAIVDRRFPSAPATASTEPVRSLRRAADAVGVIGDILASHVPPGRGPCTPEGLAIRASGGVQSGLADIARLTLHAVMVDIALPAWLDRGKGHLAEIYRAAAEAARWTAGSRLSSVARELIGAGRGQPSLDELNVARSPLNPVPGVSTVDDAITAVAAARSWMWHNPAQLTGAHLQLGTRVGLAVHVLASGDDMQMVGGWRQAAIAAGELRATPPVGPARDAAAELAEVLRWLRSKTPAHPDDPGKPPDQQIARLDAELSFMAATLHKGLSAALQRRELFVRAESSLKRQAGSLVFRATERWRPAVSDDDVVQDLTRALLQRHDVDRERDHPVAARAFPHPPRPRASTAQASVGPAANARPGRDLRRSR</sequence>
<accession>A0A1A8Z9F9</accession>
<gene>
    <name evidence="2" type="ORF">GA0070621_0978</name>
</gene>
<dbReference type="RefSeq" id="WP_157739829.1">
    <property type="nucleotide sequence ID" value="NZ_LT594324.1"/>
</dbReference>
<reference evidence="2 3" key="1">
    <citation type="submission" date="2016-06" db="EMBL/GenBank/DDBJ databases">
        <authorList>
            <person name="Kjaerup R.B."/>
            <person name="Dalgaard T.S."/>
            <person name="Juul-Madsen H.R."/>
        </authorList>
    </citation>
    <scope>NUCLEOTIDE SEQUENCE [LARGE SCALE GENOMIC DNA]</scope>
    <source>
        <strain evidence="2 3">DSM 45248</strain>
    </source>
</reference>
<proteinExistence type="predicted"/>
<dbReference type="EMBL" id="LT594324">
    <property type="protein sequence ID" value="SBT40500.1"/>
    <property type="molecule type" value="Genomic_DNA"/>
</dbReference>
<dbReference type="Proteomes" id="UP000198765">
    <property type="component" value="Chromosome I"/>
</dbReference>